<reference evidence="2 3" key="1">
    <citation type="submission" date="2019-07" db="EMBL/GenBank/DDBJ databases">
        <title>Draft genome assembly of a fouling barnacle, Amphibalanus amphitrite (Darwin, 1854): The first reference genome for Thecostraca.</title>
        <authorList>
            <person name="Kim W."/>
        </authorList>
    </citation>
    <scope>NUCLEOTIDE SEQUENCE [LARGE SCALE GENOMIC DNA]</scope>
    <source>
        <strain evidence="2">SNU_AA5</strain>
        <tissue evidence="2">Soma without cirri and trophi</tissue>
    </source>
</reference>
<dbReference type="InterPro" id="IPR029063">
    <property type="entry name" value="SAM-dependent_MTases_sf"/>
</dbReference>
<dbReference type="EMBL" id="VIIS01001310">
    <property type="protein sequence ID" value="KAF0299940.1"/>
    <property type="molecule type" value="Genomic_DNA"/>
</dbReference>
<dbReference type="CDD" id="cd02440">
    <property type="entry name" value="AdoMet_MTases"/>
    <property type="match status" value="1"/>
</dbReference>
<comment type="caution">
    <text evidence="2">The sequence shown here is derived from an EMBL/GenBank/DDBJ whole genome shotgun (WGS) entry which is preliminary data.</text>
</comment>
<protein>
    <submittedName>
        <fullName evidence="2">Juvenile hormone acid O-methyltransferase</fullName>
    </submittedName>
</protein>
<dbReference type="Gene3D" id="3.40.50.150">
    <property type="entry name" value="Vaccinia Virus protein VP39"/>
    <property type="match status" value="1"/>
</dbReference>
<sequence>MGRLGSRSRYIPSGDCQRLKRCVAAQSTCKPKAYSFGSALGVDASEPMVQFATKTYGSERLRFRVADIGSAAAAAQIGLTFHRVVSLFCLHWVQNQRAALQNIHDLLVPGGEAILIFIASNKIYPMYEKVAAMPRWKEYMGDWRAFITPYQGVSDPAGEFGRCAQTAGLDVRDVTAPESTFVYRSRAELEAALAAVSPFMMRVPERDRRDFIRDCAQEVIRIVGVDDKGAVTSQYQLIVAHLARRN</sequence>
<dbReference type="Pfam" id="PF08241">
    <property type="entry name" value="Methyltransf_11"/>
    <property type="match status" value="1"/>
</dbReference>
<dbReference type="GO" id="GO:0008757">
    <property type="term" value="F:S-adenosylmethionine-dependent methyltransferase activity"/>
    <property type="evidence" value="ECO:0007669"/>
    <property type="project" value="InterPro"/>
</dbReference>
<dbReference type="Proteomes" id="UP000440578">
    <property type="component" value="Unassembled WGS sequence"/>
</dbReference>
<proteinExistence type="predicted"/>
<accession>A0A6A4W8E1</accession>
<keyword evidence="2" id="KW-0808">Transferase</keyword>
<evidence type="ECO:0000313" key="2">
    <source>
        <dbReference type="EMBL" id="KAF0299940.1"/>
    </source>
</evidence>
<gene>
    <name evidence="2" type="primary">jhamt</name>
    <name evidence="2" type="ORF">FJT64_027444</name>
</gene>
<name>A0A6A4W8E1_AMPAM</name>
<dbReference type="GO" id="GO:0032259">
    <property type="term" value="P:methylation"/>
    <property type="evidence" value="ECO:0007669"/>
    <property type="project" value="UniProtKB-KW"/>
</dbReference>
<keyword evidence="2" id="KW-0489">Methyltransferase</keyword>
<dbReference type="InterPro" id="IPR013216">
    <property type="entry name" value="Methyltransf_11"/>
</dbReference>
<dbReference type="OrthoDB" id="66144at2759"/>
<evidence type="ECO:0000313" key="3">
    <source>
        <dbReference type="Proteomes" id="UP000440578"/>
    </source>
</evidence>
<feature type="domain" description="Methyltransferase type 11" evidence="1">
    <location>
        <begin position="36"/>
        <end position="114"/>
    </location>
</feature>
<organism evidence="2 3">
    <name type="scientific">Amphibalanus amphitrite</name>
    <name type="common">Striped barnacle</name>
    <name type="synonym">Balanus amphitrite</name>
    <dbReference type="NCBI Taxonomy" id="1232801"/>
    <lineage>
        <taxon>Eukaryota</taxon>
        <taxon>Metazoa</taxon>
        <taxon>Ecdysozoa</taxon>
        <taxon>Arthropoda</taxon>
        <taxon>Crustacea</taxon>
        <taxon>Multicrustacea</taxon>
        <taxon>Cirripedia</taxon>
        <taxon>Thoracica</taxon>
        <taxon>Thoracicalcarea</taxon>
        <taxon>Balanomorpha</taxon>
        <taxon>Balanoidea</taxon>
        <taxon>Balanidae</taxon>
        <taxon>Amphibalaninae</taxon>
        <taxon>Amphibalanus</taxon>
    </lineage>
</organism>
<dbReference type="SUPFAM" id="SSF53335">
    <property type="entry name" value="S-adenosyl-L-methionine-dependent methyltransferases"/>
    <property type="match status" value="1"/>
</dbReference>
<keyword evidence="3" id="KW-1185">Reference proteome</keyword>
<dbReference type="AlphaFoldDB" id="A0A6A4W8E1"/>
<evidence type="ECO:0000259" key="1">
    <source>
        <dbReference type="Pfam" id="PF08241"/>
    </source>
</evidence>